<feature type="domain" description="Arabidopsis retrotransposon Orf1 C-terminal" evidence="2">
    <location>
        <begin position="417"/>
        <end position="486"/>
    </location>
</feature>
<proteinExistence type="predicted"/>
<dbReference type="PANTHER" id="PTHR47150:SF5">
    <property type="entry name" value="OS07G0546750 PROTEIN"/>
    <property type="match status" value="1"/>
</dbReference>
<feature type="compositionally biased region" description="Polar residues" evidence="1">
    <location>
        <begin position="44"/>
        <end position="60"/>
    </location>
</feature>
<evidence type="ECO:0000259" key="2">
    <source>
        <dbReference type="Pfam" id="PF03078"/>
    </source>
</evidence>
<dbReference type="PANTHER" id="PTHR47150">
    <property type="entry name" value="OS12G0169200 PROTEIN"/>
    <property type="match status" value="1"/>
</dbReference>
<organism evidence="3 4">
    <name type="scientific">Lolium multiflorum</name>
    <name type="common">Italian ryegrass</name>
    <name type="synonym">Lolium perenne subsp. multiflorum</name>
    <dbReference type="NCBI Taxonomy" id="4521"/>
    <lineage>
        <taxon>Eukaryota</taxon>
        <taxon>Viridiplantae</taxon>
        <taxon>Streptophyta</taxon>
        <taxon>Embryophyta</taxon>
        <taxon>Tracheophyta</taxon>
        <taxon>Spermatophyta</taxon>
        <taxon>Magnoliopsida</taxon>
        <taxon>Liliopsida</taxon>
        <taxon>Poales</taxon>
        <taxon>Poaceae</taxon>
        <taxon>BOP clade</taxon>
        <taxon>Pooideae</taxon>
        <taxon>Poodae</taxon>
        <taxon>Poeae</taxon>
        <taxon>Poeae Chloroplast Group 2 (Poeae type)</taxon>
        <taxon>Loliodinae</taxon>
        <taxon>Loliinae</taxon>
        <taxon>Lolium</taxon>
    </lineage>
</organism>
<name>A0AAD8RFP8_LOLMU</name>
<sequence length="723" mass="81977">MGKPRDTKVAILPSTTRKGTTRVPAALDSPSVIDKLVSPPHASNAGTSAESENSHNTDNMSAVLDDSGSLGTFLDAKIARSRQIENAEIPDVTTPVNSPEFEYSSDDLDEDYVELDDDFIEKCHATTDARKIKKLLAEHTVRYKLSPDPKFATSPINIRDKDYDFSLDLSHIAIVEKTPFCGTEKESAVEHMTELSTLSSLFSDDVKKRTYFVAKIFPFSLKDDAKTWKRTPDDAEELLAKIGRNYDDWTTPEPTPTPIVKKRGLIKLNDEDMREAKKSLKEKGIKSEDVKNLPPIEDICEIIPPSSMIEKMKKFKFGELFKKGTTSTGRPSRTATQIRRSYNEDIIAPSFAPEEDNGAPNASSFPCYDFLTNAGILDDFFTLVNRAGLATYVGDEREQYHMLTKIFVESFSTARRIDNNPRDLLELYRGITNDDCRTIQRGKIRNIQLPAIKYFAYYVATSILGRENTSNISSYHLAFLNIALTGQTSYQLGSLIARRLSTKGPIFGGTIALRILTHLELPVDPNDVPLAPRRLDIIAMKSHQFVTTESTLDNMAYKMLFADGDEKEIPLPQPGLFDIDRQPWSRTKEEVDEHMKIQDFHQQHDSEDVEPSYDYTVTHPGLLKRDIFDLFLPEFDKPWVIHLRETCCCSTNLCSWRPNTVYKNRSTHRHHFYPTWSTFVKTILSPKLPNKVWFAKEQEAASKDVERAFGILQLRFAVVKFPA</sequence>
<evidence type="ECO:0000313" key="4">
    <source>
        <dbReference type="Proteomes" id="UP001231189"/>
    </source>
</evidence>
<accession>A0AAD8RFP8</accession>
<dbReference type="Pfam" id="PF03078">
    <property type="entry name" value="ATHILA"/>
    <property type="match status" value="1"/>
</dbReference>
<gene>
    <name evidence="3" type="ORF">QYE76_024819</name>
</gene>
<feature type="region of interest" description="Disordered" evidence="1">
    <location>
        <begin position="1"/>
        <end position="64"/>
    </location>
</feature>
<evidence type="ECO:0000313" key="3">
    <source>
        <dbReference type="EMBL" id="KAK1619302.1"/>
    </source>
</evidence>
<comment type="caution">
    <text evidence="3">The sequence shown here is derived from an EMBL/GenBank/DDBJ whole genome shotgun (WGS) entry which is preliminary data.</text>
</comment>
<reference evidence="3" key="1">
    <citation type="submission" date="2023-07" db="EMBL/GenBank/DDBJ databases">
        <title>A chromosome-level genome assembly of Lolium multiflorum.</title>
        <authorList>
            <person name="Chen Y."/>
            <person name="Copetti D."/>
            <person name="Kolliker R."/>
            <person name="Studer B."/>
        </authorList>
    </citation>
    <scope>NUCLEOTIDE SEQUENCE</scope>
    <source>
        <strain evidence="3">02402/16</strain>
        <tissue evidence="3">Leaf</tissue>
    </source>
</reference>
<dbReference type="Proteomes" id="UP001231189">
    <property type="component" value="Unassembled WGS sequence"/>
</dbReference>
<protein>
    <recommendedName>
        <fullName evidence="2">Arabidopsis retrotransposon Orf1 C-terminal domain-containing protein</fullName>
    </recommendedName>
</protein>
<dbReference type="EMBL" id="JAUUTY010000006">
    <property type="protein sequence ID" value="KAK1619302.1"/>
    <property type="molecule type" value="Genomic_DNA"/>
</dbReference>
<keyword evidence="4" id="KW-1185">Reference proteome</keyword>
<dbReference type="AlphaFoldDB" id="A0AAD8RFP8"/>
<dbReference type="InterPro" id="IPR006912">
    <property type="entry name" value="Harbinger_derived_prot"/>
</dbReference>
<dbReference type="InterPro" id="IPR004312">
    <property type="entry name" value="ATHILA_Orf1_C"/>
</dbReference>
<evidence type="ECO:0000256" key="1">
    <source>
        <dbReference type="SAM" id="MobiDB-lite"/>
    </source>
</evidence>
<dbReference type="Pfam" id="PF04827">
    <property type="entry name" value="Plant_tran"/>
    <property type="match status" value="1"/>
</dbReference>